<keyword evidence="2" id="KW-1185">Reference proteome</keyword>
<dbReference type="InterPro" id="IPR014543">
    <property type="entry name" value="UCP028291"/>
</dbReference>
<gene>
    <name evidence="1" type="ORF">WS70_01280</name>
</gene>
<organism evidence="1 2">
    <name type="scientific">Burkholderia mayonis</name>
    <dbReference type="NCBI Taxonomy" id="1385591"/>
    <lineage>
        <taxon>Bacteria</taxon>
        <taxon>Pseudomonadati</taxon>
        <taxon>Pseudomonadota</taxon>
        <taxon>Betaproteobacteria</taxon>
        <taxon>Burkholderiales</taxon>
        <taxon>Burkholderiaceae</taxon>
        <taxon>Burkholderia</taxon>
        <taxon>pseudomallei group</taxon>
    </lineage>
</organism>
<evidence type="ECO:0000313" key="2">
    <source>
        <dbReference type="Proteomes" id="UP000062519"/>
    </source>
</evidence>
<evidence type="ECO:0000313" key="1">
    <source>
        <dbReference type="EMBL" id="AOJ00617.1"/>
    </source>
</evidence>
<dbReference type="KEGG" id="buu:WS70_01280"/>
<name>A0A1B4FAA3_9BURK</name>
<reference evidence="1 2" key="1">
    <citation type="submission" date="2015-12" db="EMBL/GenBank/DDBJ databases">
        <title>Diversity of Burkholderia near neighbor genomes.</title>
        <authorList>
            <person name="Sahl J."/>
            <person name="Wagner D."/>
            <person name="Keim P."/>
        </authorList>
    </citation>
    <scope>NUCLEOTIDE SEQUENCE [LARGE SCALE GENOMIC DNA]</scope>
    <source>
        <strain evidence="1 2">BDU6</strain>
    </source>
</reference>
<dbReference type="Gene3D" id="3.30.310.50">
    <property type="entry name" value="Alpha-D-phosphohexomutase, C-terminal domain"/>
    <property type="match status" value="1"/>
</dbReference>
<dbReference type="Pfam" id="PF09981">
    <property type="entry name" value="DUF2218"/>
    <property type="match status" value="1"/>
</dbReference>
<evidence type="ECO:0008006" key="3">
    <source>
        <dbReference type="Google" id="ProtNLM"/>
    </source>
</evidence>
<protein>
    <recommendedName>
        <fullName evidence="3">DUF2218 domain-containing protein</fullName>
    </recommendedName>
</protein>
<dbReference type="Proteomes" id="UP000062519">
    <property type="component" value="Chromosome 1"/>
</dbReference>
<sequence length="112" mass="12619">MTGGTTMQQPDSNAPSDALLVSTAELTVPQADRVLFKMCKHYAIKVPVAFDAHRAAIDFPYGKCHVLRTDDTLSIRCEADSIEKLEQIQYVMDEHLALMARNKQLVVDWRRA</sequence>
<dbReference type="AlphaFoldDB" id="A0A1B4FAA3"/>
<accession>A0A1B4FAA3</accession>
<proteinExistence type="predicted"/>
<dbReference type="EMBL" id="CP013386">
    <property type="protein sequence ID" value="AOJ00617.1"/>
    <property type="molecule type" value="Genomic_DNA"/>
</dbReference>